<dbReference type="AlphaFoldDB" id="F4R4J3"/>
<dbReference type="CDD" id="cd04515">
    <property type="entry name" value="Alpha_kinase"/>
    <property type="match status" value="1"/>
</dbReference>
<evidence type="ECO:0000259" key="6">
    <source>
        <dbReference type="PROSITE" id="PS51158"/>
    </source>
</evidence>
<dbReference type="EMBL" id="GL883090">
    <property type="protein sequence ID" value="EGG12991.1"/>
    <property type="molecule type" value="Genomic_DNA"/>
</dbReference>
<dbReference type="OrthoDB" id="2503369at2759"/>
<organism evidence="8">
    <name type="scientific">Melampsora larici-populina (strain 98AG31 / pathotype 3-4-7)</name>
    <name type="common">Poplar leaf rust fungus</name>
    <dbReference type="NCBI Taxonomy" id="747676"/>
    <lineage>
        <taxon>Eukaryota</taxon>
        <taxon>Fungi</taxon>
        <taxon>Dikarya</taxon>
        <taxon>Basidiomycota</taxon>
        <taxon>Pucciniomycotina</taxon>
        <taxon>Pucciniomycetes</taxon>
        <taxon>Pucciniales</taxon>
        <taxon>Melampsoraceae</taxon>
        <taxon>Melampsora</taxon>
    </lineage>
</organism>
<keyword evidence="3" id="KW-0547">Nucleotide-binding</keyword>
<protein>
    <recommendedName>
        <fullName evidence="6">Alpha-type protein kinase domain-containing protein</fullName>
    </recommendedName>
</protein>
<dbReference type="KEGG" id="mlr:MELLADRAFT_87111"/>
<dbReference type="Pfam" id="PF02816">
    <property type="entry name" value="Alpha_kinase"/>
    <property type="match status" value="1"/>
</dbReference>
<accession>F4R4J3</accession>
<dbReference type="InterPro" id="IPR004166">
    <property type="entry name" value="a-kinase_dom"/>
</dbReference>
<name>F4R4J3_MELLP</name>
<dbReference type="GO" id="GO:0004674">
    <property type="term" value="F:protein serine/threonine kinase activity"/>
    <property type="evidence" value="ECO:0007669"/>
    <property type="project" value="UniProtKB-KW"/>
</dbReference>
<dbReference type="InParanoid" id="F4R4J3"/>
<evidence type="ECO:0000313" key="7">
    <source>
        <dbReference type="EMBL" id="EGG12991.1"/>
    </source>
</evidence>
<dbReference type="InterPro" id="IPR051852">
    <property type="entry name" value="Alpha-type_PK"/>
</dbReference>
<dbReference type="GO" id="GO:1903013">
    <property type="term" value="P:response to differentiation-inducing factor 1"/>
    <property type="evidence" value="ECO:0007669"/>
    <property type="project" value="TreeGrafter"/>
</dbReference>
<evidence type="ECO:0000256" key="1">
    <source>
        <dbReference type="ARBA" id="ARBA00022527"/>
    </source>
</evidence>
<dbReference type="Gene3D" id="3.20.200.10">
    <property type="entry name" value="MHCK/EF2 kinase"/>
    <property type="match status" value="1"/>
</dbReference>
<dbReference type="PANTHER" id="PTHR45992">
    <property type="entry name" value="EUKARYOTIC ELONGATION FACTOR 2 KINASE-RELATED"/>
    <property type="match status" value="1"/>
</dbReference>
<feature type="domain" description="Alpha-type protein kinase" evidence="6">
    <location>
        <begin position="117"/>
        <end position="344"/>
    </location>
</feature>
<keyword evidence="1" id="KW-0723">Serine/threonine-protein kinase</keyword>
<evidence type="ECO:0000256" key="4">
    <source>
        <dbReference type="ARBA" id="ARBA00022777"/>
    </source>
</evidence>
<dbReference type="GeneID" id="18934400"/>
<dbReference type="GO" id="GO:0005524">
    <property type="term" value="F:ATP binding"/>
    <property type="evidence" value="ECO:0007669"/>
    <property type="project" value="UniProtKB-KW"/>
</dbReference>
<dbReference type="HOGENOM" id="CLU_839585_0_0_1"/>
<evidence type="ECO:0000256" key="2">
    <source>
        <dbReference type="ARBA" id="ARBA00022679"/>
    </source>
</evidence>
<keyword evidence="4" id="KW-0418">Kinase</keyword>
<dbReference type="VEuPathDB" id="FungiDB:MELLADRAFT_87111"/>
<dbReference type="SMART" id="SM00811">
    <property type="entry name" value="Alpha_kinase"/>
    <property type="match status" value="1"/>
</dbReference>
<dbReference type="Proteomes" id="UP000001072">
    <property type="component" value="Unassembled WGS sequence"/>
</dbReference>
<dbReference type="PANTHER" id="PTHR45992:SF2">
    <property type="entry name" value="EUKARYOTIC ELONGATION FACTOR 2 KINASE"/>
    <property type="match status" value="1"/>
</dbReference>
<keyword evidence="8" id="KW-1185">Reference proteome</keyword>
<evidence type="ECO:0000256" key="5">
    <source>
        <dbReference type="ARBA" id="ARBA00022840"/>
    </source>
</evidence>
<dbReference type="GO" id="GO:0031037">
    <property type="term" value="P:myosin II filament disassembly"/>
    <property type="evidence" value="ECO:0007669"/>
    <property type="project" value="TreeGrafter"/>
</dbReference>
<evidence type="ECO:0000256" key="3">
    <source>
        <dbReference type="ARBA" id="ARBA00022741"/>
    </source>
</evidence>
<gene>
    <name evidence="7" type="ORF">MELLADRAFT_87111</name>
</gene>
<dbReference type="RefSeq" id="XP_007403929.1">
    <property type="nucleotide sequence ID" value="XM_007403867.1"/>
</dbReference>
<reference evidence="8" key="1">
    <citation type="journal article" date="2011" name="Proc. Natl. Acad. Sci. U.S.A.">
        <title>Obligate biotrophy features unraveled by the genomic analysis of rust fungi.</title>
        <authorList>
            <person name="Duplessis S."/>
            <person name="Cuomo C.A."/>
            <person name="Lin Y.-C."/>
            <person name="Aerts A."/>
            <person name="Tisserant E."/>
            <person name="Veneault-Fourrey C."/>
            <person name="Joly D.L."/>
            <person name="Hacquard S."/>
            <person name="Amselem J."/>
            <person name="Cantarel B.L."/>
            <person name="Chiu R."/>
            <person name="Coutinho P.M."/>
            <person name="Feau N."/>
            <person name="Field M."/>
            <person name="Frey P."/>
            <person name="Gelhaye E."/>
            <person name="Goldberg J."/>
            <person name="Grabherr M.G."/>
            <person name="Kodira C.D."/>
            <person name="Kohler A."/>
            <person name="Kuees U."/>
            <person name="Lindquist E.A."/>
            <person name="Lucas S.M."/>
            <person name="Mago R."/>
            <person name="Mauceli E."/>
            <person name="Morin E."/>
            <person name="Murat C."/>
            <person name="Pangilinan J.L."/>
            <person name="Park R."/>
            <person name="Pearson M."/>
            <person name="Quesneville H."/>
            <person name="Rouhier N."/>
            <person name="Sakthikumar S."/>
            <person name="Salamov A.A."/>
            <person name="Schmutz J."/>
            <person name="Selles B."/>
            <person name="Shapiro H."/>
            <person name="Tanguay P."/>
            <person name="Tuskan G.A."/>
            <person name="Henrissat B."/>
            <person name="Van de Peer Y."/>
            <person name="Rouze P."/>
            <person name="Ellis J.G."/>
            <person name="Dodds P.N."/>
            <person name="Schein J.E."/>
            <person name="Zhong S."/>
            <person name="Hamelin R.C."/>
            <person name="Grigoriev I.V."/>
            <person name="Szabo L.J."/>
            <person name="Martin F."/>
        </authorList>
    </citation>
    <scope>NUCLEOTIDE SEQUENCE [LARGE SCALE GENOMIC DNA]</scope>
    <source>
        <strain evidence="8">98AG31 / pathotype 3-4-7</strain>
    </source>
</reference>
<dbReference type="SUPFAM" id="SSF56112">
    <property type="entry name" value="Protein kinase-like (PK-like)"/>
    <property type="match status" value="1"/>
</dbReference>
<evidence type="ECO:0000313" key="8">
    <source>
        <dbReference type="Proteomes" id="UP000001072"/>
    </source>
</evidence>
<keyword evidence="5" id="KW-0067">ATP-binding</keyword>
<sequence length="395" mass="44448">MGPPTFLPSSAKSSTFTLNNSTHLVPTLRHDIPILQTNYNHETRFSTQKGLNSLLRVNNHSHDQMLTSMNEESIGALTTFNDVGITQFGTPFPVTPCSTPSTPIKLIRGKNLVFQVDPCTKQPGWKPVNFEYHVFTEQEIGRGSCRICYNALGEIKGNVCKMVAKQLITTNTVGKKLLHSYTQTQQLYMAVSKYLKQFQAKCASLKDKPLIDCIANLQVVNSFVVYSGKYDDLDPKNIWFFEDSLVDQGKFRKYTSNVHFKTQQVGDPIHLCIAAFTHYVYEITSHQRLVADLQGSGFYLTDPLILDSRNAWVAETNTAEKGFANFENQHRCYTLCGILDLPFLPGQSSSQDHQENHDIDYIAEHVKNGGRPDLSESMASLNVLLEERDRDASPL</sequence>
<keyword evidence="2" id="KW-0808">Transferase</keyword>
<proteinExistence type="predicted"/>
<dbReference type="PROSITE" id="PS51158">
    <property type="entry name" value="ALPHA_KINASE"/>
    <property type="match status" value="1"/>
</dbReference>
<dbReference type="InterPro" id="IPR011009">
    <property type="entry name" value="Kinase-like_dom_sf"/>
</dbReference>